<feature type="compositionally biased region" description="Basic and acidic residues" evidence="1">
    <location>
        <begin position="14"/>
        <end position="27"/>
    </location>
</feature>
<protein>
    <submittedName>
        <fullName evidence="2">Uncharacterized protein</fullName>
    </submittedName>
</protein>
<accession>A0A8F3AGJ3</accession>
<dbReference type="EMBL" id="CP076749">
    <property type="protein sequence ID" value="QWW22288.1"/>
    <property type="molecule type" value="Genomic_DNA"/>
</dbReference>
<reference evidence="2" key="1">
    <citation type="submission" date="2021-06" db="EMBL/GenBank/DDBJ databases">
        <title>Candida auris outbreak in lebanese hospital.</title>
        <authorList>
            <person name="Finianos M."/>
        </authorList>
    </citation>
    <scope>NUCLEOTIDE SEQUENCE</scope>
    <source>
        <strain evidence="2">CA7LBN</strain>
    </source>
</reference>
<evidence type="ECO:0000313" key="2">
    <source>
        <dbReference type="EMBL" id="QWW22288.1"/>
    </source>
</evidence>
<gene>
    <name evidence="2" type="ORF">CA7LBN_001034</name>
</gene>
<name>A0A8F3AGJ3_CANAR</name>
<organism evidence="2">
    <name type="scientific">Candidozyma auris</name>
    <name type="common">Yeast</name>
    <name type="synonym">Candida auris</name>
    <dbReference type="NCBI Taxonomy" id="498019"/>
    <lineage>
        <taxon>Eukaryota</taxon>
        <taxon>Fungi</taxon>
        <taxon>Dikarya</taxon>
        <taxon>Ascomycota</taxon>
        <taxon>Saccharomycotina</taxon>
        <taxon>Pichiomycetes</taxon>
        <taxon>Metschnikowiaceae</taxon>
        <taxon>Candidozyma</taxon>
    </lineage>
</organism>
<evidence type="ECO:0000256" key="1">
    <source>
        <dbReference type="SAM" id="MobiDB-lite"/>
    </source>
</evidence>
<sequence>MNIQSVNLPDLEFETDHELTSSDESAHTEFPSISHTKFRIRDHIKSFFNPQHANKEAHEESFKECFEAKASGTQPRSHLAERPKPKSIFGSPTKLLIDTHDDALVYHQLKAESLARKALPYDIYILEWVAWTQRIENGTKEYSTEDISDSKALDGLTESISNEDLSWRKLHILRKEITPTTKEDYSNITVFMKVDREKAVVSFHKVCKSVLLDDLSKPLGITIGITLGKATTEYLIIILWLGNDGEREEVKATHDLLRCLINSIDDEYDEVIKSSVLVRLGDFEVIEMFSGS</sequence>
<dbReference type="Proteomes" id="UP000825438">
    <property type="component" value="Chromosome I"/>
</dbReference>
<dbReference type="AlphaFoldDB" id="A0A8F3AGJ3"/>
<proteinExistence type="predicted"/>
<feature type="region of interest" description="Disordered" evidence="1">
    <location>
        <begin position="1"/>
        <end position="27"/>
    </location>
</feature>